<evidence type="ECO:0000259" key="3">
    <source>
        <dbReference type="Pfam" id="PF04295"/>
    </source>
</evidence>
<dbReference type="Pfam" id="PF04295">
    <property type="entry name" value="GD_AH_second"/>
    <property type="match status" value="1"/>
</dbReference>
<feature type="domain" description="D-galactarate/Altronate dehydratase C-terminal" evidence="4">
    <location>
        <begin position="165"/>
        <end position="405"/>
    </location>
</feature>
<dbReference type="GO" id="GO:0016787">
    <property type="term" value="F:hydrolase activity"/>
    <property type="evidence" value="ECO:0007669"/>
    <property type="project" value="UniProtKB-KW"/>
</dbReference>
<evidence type="ECO:0000256" key="2">
    <source>
        <dbReference type="ARBA" id="ARBA00023239"/>
    </source>
</evidence>
<keyword evidence="5" id="KW-0378">Hydrolase</keyword>
<evidence type="ECO:0000256" key="1">
    <source>
        <dbReference type="ARBA" id="ARBA00010986"/>
    </source>
</evidence>
<evidence type="ECO:0000259" key="4">
    <source>
        <dbReference type="Pfam" id="PF20629"/>
    </source>
</evidence>
<feature type="domain" description="D-galactarate/Altronate dehydratase second" evidence="3">
    <location>
        <begin position="27"/>
        <end position="154"/>
    </location>
</feature>
<dbReference type="Pfam" id="PF20629">
    <property type="entry name" value="GD_AH_C"/>
    <property type="match status" value="1"/>
</dbReference>
<evidence type="ECO:0000313" key="6">
    <source>
        <dbReference type="Proteomes" id="UP000596248"/>
    </source>
</evidence>
<name>A0ABX7FM35_BRECH</name>
<gene>
    <name evidence="5" type="ORF">JNE38_24860</name>
</gene>
<reference evidence="5 6" key="1">
    <citation type="submission" date="2021-01" db="EMBL/GenBank/DDBJ databases">
        <title>Identification of strong promoters based on the transcriptome of Brevibacillus choshinensis.</title>
        <authorList>
            <person name="Yao D."/>
            <person name="Zhang K."/>
            <person name="Wu J."/>
        </authorList>
    </citation>
    <scope>NUCLEOTIDE SEQUENCE [LARGE SCALE GENOMIC DNA]</scope>
    <source>
        <strain evidence="5 6">HPD31-SP3</strain>
    </source>
</reference>
<proteinExistence type="inferred from homology"/>
<dbReference type="Proteomes" id="UP000596248">
    <property type="component" value="Chromosome"/>
</dbReference>
<evidence type="ECO:0000313" key="5">
    <source>
        <dbReference type="EMBL" id="QRG66704.1"/>
    </source>
</evidence>
<dbReference type="InterPro" id="IPR052172">
    <property type="entry name" value="UxaA_altronate/galactarate_dh"/>
</dbReference>
<dbReference type="EMBL" id="CP069127">
    <property type="protein sequence ID" value="QRG66704.1"/>
    <property type="molecule type" value="Genomic_DNA"/>
</dbReference>
<keyword evidence="6" id="KW-1185">Reference proteome</keyword>
<dbReference type="PANTHER" id="PTHR30536">
    <property type="entry name" value="ALTRONATE/GALACTARATE DEHYDRATASE"/>
    <property type="match status" value="1"/>
</dbReference>
<accession>A0ABX7FM35</accession>
<sequence>MSTSTISKANGEGAIALSKQDSGKFWGYRSPDGRVGVRNHVLILPTITCATQAAKQITELVKGTVSFIHQHGCAQVGVDYEQTFRTYVGMGANPNVYGVVVLGLGCETHQARSVAGEIAKTGKPVEVVSIQDHGGTLFTIAQGAKIAAKMVQDASMQRRELCDFSELIIGTECGGSDACSGLSANPAVGVVSDLIVDYGGTSILAETTELIGAEHLLADRAADEKVAKRVYEVIKAMEDRAFLMGVDIRTGNPSPGNIKGGLSSLEEKSLGAANKAGSRPLQELIDYAQTPTKKGLVWMDTPGHDIEQLTGMVAGGAQVVLFTTGRGTPTGSPIAPVIKIATNSAIFEKMGDNIDINAGTIIDGTESIQSVGRRLFDEVGLVASGKMTKAEILGQHDFGIWRIGPTF</sequence>
<dbReference type="PANTHER" id="PTHR30536:SF5">
    <property type="entry name" value="ALTRONATE DEHYDRATASE"/>
    <property type="match status" value="1"/>
</dbReference>
<keyword evidence="2" id="KW-0456">Lyase</keyword>
<comment type="similarity">
    <text evidence="1">Belongs to the UxaA family.</text>
</comment>
<protein>
    <submittedName>
        <fullName evidence="5">UxaA family hydrolase</fullName>
    </submittedName>
</protein>
<organism evidence="5 6">
    <name type="scientific">Brevibacillus choshinensis</name>
    <dbReference type="NCBI Taxonomy" id="54911"/>
    <lineage>
        <taxon>Bacteria</taxon>
        <taxon>Bacillati</taxon>
        <taxon>Bacillota</taxon>
        <taxon>Bacilli</taxon>
        <taxon>Bacillales</taxon>
        <taxon>Paenibacillaceae</taxon>
        <taxon>Brevibacillus</taxon>
    </lineage>
</organism>
<dbReference type="InterPro" id="IPR007392">
    <property type="entry name" value="GD_AH_second"/>
</dbReference>
<dbReference type="InterPro" id="IPR048332">
    <property type="entry name" value="GD_AH_C"/>
</dbReference>